<organism evidence="1">
    <name type="scientific">mine drainage metagenome</name>
    <dbReference type="NCBI Taxonomy" id="410659"/>
    <lineage>
        <taxon>unclassified sequences</taxon>
        <taxon>metagenomes</taxon>
        <taxon>ecological metagenomes</taxon>
    </lineage>
</organism>
<proteinExistence type="predicted"/>
<accession>E6QMW4</accession>
<gene>
    <name evidence="1" type="ORF">CARN6_2067</name>
</gene>
<reference evidence="1" key="1">
    <citation type="submission" date="2009-10" db="EMBL/GenBank/DDBJ databases">
        <title>Diversity of trophic interactions inside an arsenic-rich microbial ecosystem.</title>
        <authorList>
            <person name="Bertin P.N."/>
            <person name="Heinrich-Salmeron A."/>
            <person name="Pelletier E."/>
            <person name="Goulhen-Chollet F."/>
            <person name="Arsene-Ploetze F."/>
            <person name="Gallien S."/>
            <person name="Calteau A."/>
            <person name="Vallenet D."/>
            <person name="Casiot C."/>
            <person name="Chane-Woon-Ming B."/>
            <person name="Giloteaux L."/>
            <person name="Barakat M."/>
            <person name="Bonnefoy V."/>
            <person name="Bruneel O."/>
            <person name="Chandler M."/>
            <person name="Cleiss J."/>
            <person name="Duran R."/>
            <person name="Elbaz-Poulichet F."/>
            <person name="Fonknechten N."/>
            <person name="Lauga B."/>
            <person name="Mornico D."/>
            <person name="Ortet P."/>
            <person name="Schaeffer C."/>
            <person name="Siguier P."/>
            <person name="Alexander Thil Smith A."/>
            <person name="Van Dorsselaer A."/>
            <person name="Weissenbach J."/>
            <person name="Medigue C."/>
            <person name="Le Paslier D."/>
        </authorList>
    </citation>
    <scope>NUCLEOTIDE SEQUENCE</scope>
</reference>
<dbReference type="EMBL" id="CABQ01000240">
    <property type="protein sequence ID" value="CBI08585.1"/>
    <property type="molecule type" value="Genomic_DNA"/>
</dbReference>
<dbReference type="AlphaFoldDB" id="E6QMW4"/>
<sequence>MEAKEFVTFTAKLQVAHGVITKANEAVLDALLLVASMDDPAFSAIFGMTPEAMQVIKSSSRRDFRPAASSGVPLFSLRINDPDVISALRHGEPSEKVEQAILNTFTKIGVPRGA</sequence>
<evidence type="ECO:0000313" key="1">
    <source>
        <dbReference type="EMBL" id="CBI08585.1"/>
    </source>
</evidence>
<comment type="caution">
    <text evidence="1">The sequence shown here is derived from an EMBL/GenBank/DDBJ whole genome shotgun (WGS) entry which is preliminary data.</text>
</comment>
<protein>
    <submittedName>
        <fullName evidence="1">Uncharacterized protein</fullName>
    </submittedName>
</protein>
<name>E6QMW4_9ZZZZ</name>